<dbReference type="AlphaFoldDB" id="A0A8H7RUI7"/>
<gene>
    <name evidence="2" type="ORF">INT45_000710</name>
</gene>
<feature type="region of interest" description="Disordered" evidence="1">
    <location>
        <begin position="135"/>
        <end position="193"/>
    </location>
</feature>
<keyword evidence="3" id="KW-1185">Reference proteome</keyword>
<evidence type="ECO:0000313" key="3">
    <source>
        <dbReference type="Proteomes" id="UP000646827"/>
    </source>
</evidence>
<organism evidence="2 3">
    <name type="scientific">Circinella minor</name>
    <dbReference type="NCBI Taxonomy" id="1195481"/>
    <lineage>
        <taxon>Eukaryota</taxon>
        <taxon>Fungi</taxon>
        <taxon>Fungi incertae sedis</taxon>
        <taxon>Mucoromycota</taxon>
        <taxon>Mucoromycotina</taxon>
        <taxon>Mucoromycetes</taxon>
        <taxon>Mucorales</taxon>
        <taxon>Lichtheimiaceae</taxon>
        <taxon>Circinella</taxon>
    </lineage>
</organism>
<evidence type="ECO:0000256" key="1">
    <source>
        <dbReference type="SAM" id="MobiDB-lite"/>
    </source>
</evidence>
<dbReference type="Proteomes" id="UP000646827">
    <property type="component" value="Unassembled WGS sequence"/>
</dbReference>
<feature type="compositionally biased region" description="Low complexity" evidence="1">
    <location>
        <begin position="150"/>
        <end position="162"/>
    </location>
</feature>
<accession>A0A8H7RUI7</accession>
<proteinExistence type="predicted"/>
<protein>
    <submittedName>
        <fullName evidence="2">Uncharacterized protein</fullName>
    </submittedName>
</protein>
<sequence>MNKYEVMQDMSLKCLQYLLSGVFRPLDVLGLEISQDTNNANIQRYLYMLKDCRELLLDVSAQINDMCNNIAFQAINPPSFSSSLTQEKNFTMALADFQAALVQQTNASQAVKTASSLRNKKCTFNQTQPIPLQQFFRSGPSSQQGGYITNSNSNSNHNNNSSWQHNKQYRNTNGNNGNNKVKATNNLFRNTNQ</sequence>
<comment type="caution">
    <text evidence="2">The sequence shown here is derived from an EMBL/GenBank/DDBJ whole genome shotgun (WGS) entry which is preliminary data.</text>
</comment>
<name>A0A8H7RUI7_9FUNG</name>
<evidence type="ECO:0000313" key="2">
    <source>
        <dbReference type="EMBL" id="KAG2217436.1"/>
    </source>
</evidence>
<reference evidence="2 3" key="1">
    <citation type="submission" date="2020-12" db="EMBL/GenBank/DDBJ databases">
        <title>Metabolic potential, ecology and presence of endohyphal bacteria is reflected in genomic diversity of Mucoromycotina.</title>
        <authorList>
            <person name="Muszewska A."/>
            <person name="Okrasinska A."/>
            <person name="Steczkiewicz K."/>
            <person name="Drgas O."/>
            <person name="Orlowska M."/>
            <person name="Perlinska-Lenart U."/>
            <person name="Aleksandrzak-Piekarczyk T."/>
            <person name="Szatraj K."/>
            <person name="Zielenkiewicz U."/>
            <person name="Pilsyk S."/>
            <person name="Malc E."/>
            <person name="Mieczkowski P."/>
            <person name="Kruszewska J.S."/>
            <person name="Biernat P."/>
            <person name="Pawlowska J."/>
        </authorList>
    </citation>
    <scope>NUCLEOTIDE SEQUENCE [LARGE SCALE GENOMIC DNA]</scope>
    <source>
        <strain evidence="2 3">CBS 142.35</strain>
    </source>
</reference>
<dbReference type="OrthoDB" id="2283913at2759"/>
<feature type="compositionally biased region" description="Polar residues" evidence="1">
    <location>
        <begin position="135"/>
        <end position="149"/>
    </location>
</feature>
<feature type="compositionally biased region" description="Low complexity" evidence="1">
    <location>
        <begin position="171"/>
        <end position="186"/>
    </location>
</feature>
<dbReference type="EMBL" id="JAEPRB010000298">
    <property type="protein sequence ID" value="KAG2217436.1"/>
    <property type="molecule type" value="Genomic_DNA"/>
</dbReference>